<evidence type="ECO:0000256" key="2">
    <source>
        <dbReference type="PROSITE-ProRule" id="PRU00335"/>
    </source>
</evidence>
<dbReference type="PATRIC" id="fig|1121022.4.peg.2235"/>
<dbReference type="OrthoDB" id="9816296at2"/>
<dbReference type="EMBL" id="AWGB01000020">
    <property type="protein sequence ID" value="ESQ90980.1"/>
    <property type="molecule type" value="Genomic_DNA"/>
</dbReference>
<evidence type="ECO:0000313" key="4">
    <source>
        <dbReference type="EMBL" id="ESQ90980.1"/>
    </source>
</evidence>
<dbReference type="PANTHER" id="PTHR30055:SF226">
    <property type="entry name" value="HTH-TYPE TRANSCRIPTIONAL REGULATOR PKSA"/>
    <property type="match status" value="1"/>
</dbReference>
<sequence length="193" mass="21926">MKDRLLRAALEGLAEDGYAGTSTQDVVKRAGVSRGALVHHFPTKVDLFAEAAAFLISRRILRTNAMADKLKGRDDELEQHLRLVWENYRQDFPANIEFMIAARTDKALRQRFDERLEDYLPESTPQSDAQEPMSYLAHDPTPRLTEYMIGCFIRGLCLEEIVNDQQLTEEVFQKFVMLMALALGKLDATPPAP</sequence>
<protein>
    <recommendedName>
        <fullName evidence="3">HTH tetR-type domain-containing protein</fullName>
    </recommendedName>
</protein>
<keyword evidence="5" id="KW-1185">Reference proteome</keyword>
<keyword evidence="1 2" id="KW-0238">DNA-binding</keyword>
<comment type="caution">
    <text evidence="4">The sequence shown here is derived from an EMBL/GenBank/DDBJ whole genome shotgun (WGS) entry which is preliminary data.</text>
</comment>
<dbReference type="PRINTS" id="PR00455">
    <property type="entry name" value="HTHTETR"/>
</dbReference>
<dbReference type="PROSITE" id="PS50977">
    <property type="entry name" value="HTH_TETR_2"/>
    <property type="match status" value="1"/>
</dbReference>
<dbReference type="GO" id="GO:0003700">
    <property type="term" value="F:DNA-binding transcription factor activity"/>
    <property type="evidence" value="ECO:0007669"/>
    <property type="project" value="TreeGrafter"/>
</dbReference>
<proteinExistence type="predicted"/>
<organism evidence="4 5">
    <name type="scientific">Asticcacaulis benevestitus DSM 16100 = ATCC BAA-896</name>
    <dbReference type="NCBI Taxonomy" id="1121022"/>
    <lineage>
        <taxon>Bacteria</taxon>
        <taxon>Pseudomonadati</taxon>
        <taxon>Pseudomonadota</taxon>
        <taxon>Alphaproteobacteria</taxon>
        <taxon>Caulobacterales</taxon>
        <taxon>Caulobacteraceae</taxon>
        <taxon>Asticcacaulis</taxon>
    </lineage>
</organism>
<dbReference type="Gene3D" id="1.10.357.10">
    <property type="entry name" value="Tetracycline Repressor, domain 2"/>
    <property type="match status" value="1"/>
</dbReference>
<dbReference type="STRING" id="1121022.GCA_000376105_03004"/>
<evidence type="ECO:0000256" key="1">
    <source>
        <dbReference type="ARBA" id="ARBA00023125"/>
    </source>
</evidence>
<dbReference type="GO" id="GO:0000976">
    <property type="term" value="F:transcription cis-regulatory region binding"/>
    <property type="evidence" value="ECO:0007669"/>
    <property type="project" value="TreeGrafter"/>
</dbReference>
<dbReference type="InterPro" id="IPR050109">
    <property type="entry name" value="HTH-type_TetR-like_transc_reg"/>
</dbReference>
<feature type="DNA-binding region" description="H-T-H motif" evidence="2">
    <location>
        <begin position="22"/>
        <end position="41"/>
    </location>
</feature>
<dbReference type="Pfam" id="PF00440">
    <property type="entry name" value="TetR_N"/>
    <property type="match status" value="1"/>
</dbReference>
<dbReference type="InterPro" id="IPR001647">
    <property type="entry name" value="HTH_TetR"/>
</dbReference>
<gene>
    <name evidence="4" type="ORF">ABENE_11050</name>
</gene>
<dbReference type="PANTHER" id="PTHR30055">
    <property type="entry name" value="HTH-TYPE TRANSCRIPTIONAL REGULATOR RUTR"/>
    <property type="match status" value="1"/>
</dbReference>
<dbReference type="SUPFAM" id="SSF46689">
    <property type="entry name" value="Homeodomain-like"/>
    <property type="match status" value="1"/>
</dbReference>
<name>V4PZI4_9CAUL</name>
<dbReference type="InterPro" id="IPR009057">
    <property type="entry name" value="Homeodomain-like_sf"/>
</dbReference>
<evidence type="ECO:0000259" key="3">
    <source>
        <dbReference type="PROSITE" id="PS50977"/>
    </source>
</evidence>
<reference evidence="4 5" key="1">
    <citation type="journal article" date="2014" name="Nature">
        <title>Sequential evolution of bacterial morphology by co-option of a developmental regulator.</title>
        <authorList>
            <person name="Jiang C."/>
            <person name="Brown P.J."/>
            <person name="Ducret A."/>
            <person name="Brun Y.V."/>
        </authorList>
    </citation>
    <scope>NUCLEOTIDE SEQUENCE [LARGE SCALE GENOMIC DNA]</scope>
    <source>
        <strain evidence="4 5">DSM 16100</strain>
    </source>
</reference>
<dbReference type="AlphaFoldDB" id="V4PZI4"/>
<dbReference type="eggNOG" id="COG1309">
    <property type="taxonomic scope" value="Bacteria"/>
</dbReference>
<feature type="domain" description="HTH tetR-type" evidence="3">
    <location>
        <begin position="1"/>
        <end position="59"/>
    </location>
</feature>
<evidence type="ECO:0000313" key="5">
    <source>
        <dbReference type="Proteomes" id="UP000017837"/>
    </source>
</evidence>
<accession>V4PZI4</accession>
<dbReference type="RefSeq" id="WP_018082671.1">
    <property type="nucleotide sequence ID" value="NZ_AQWM01000017.1"/>
</dbReference>
<dbReference type="Proteomes" id="UP000017837">
    <property type="component" value="Unassembled WGS sequence"/>
</dbReference>